<proteinExistence type="predicted"/>
<dbReference type="Proteomes" id="UP000028999">
    <property type="component" value="Unassembled WGS sequence"/>
</dbReference>
<dbReference type="PaxDb" id="3708-A0A078JM87"/>
<reference evidence="1 2" key="1">
    <citation type="journal article" date="2014" name="Science">
        <title>Plant genetics. Early allopolyploid evolution in the post-Neolithic Brassica napus oilseed genome.</title>
        <authorList>
            <person name="Chalhoub B."/>
            <person name="Denoeud F."/>
            <person name="Liu S."/>
            <person name="Parkin I.A."/>
            <person name="Tang H."/>
            <person name="Wang X."/>
            <person name="Chiquet J."/>
            <person name="Belcram H."/>
            <person name="Tong C."/>
            <person name="Samans B."/>
            <person name="Correa M."/>
            <person name="Da Silva C."/>
            <person name="Just J."/>
            <person name="Falentin C."/>
            <person name="Koh C.S."/>
            <person name="Le Clainche I."/>
            <person name="Bernard M."/>
            <person name="Bento P."/>
            <person name="Noel B."/>
            <person name="Labadie K."/>
            <person name="Alberti A."/>
            <person name="Charles M."/>
            <person name="Arnaud D."/>
            <person name="Guo H."/>
            <person name="Daviaud C."/>
            <person name="Alamery S."/>
            <person name="Jabbari K."/>
            <person name="Zhao M."/>
            <person name="Edger P.P."/>
            <person name="Chelaifa H."/>
            <person name="Tack D."/>
            <person name="Lassalle G."/>
            <person name="Mestiri I."/>
            <person name="Schnel N."/>
            <person name="Le Paslier M.C."/>
            <person name="Fan G."/>
            <person name="Renault V."/>
            <person name="Bayer P.E."/>
            <person name="Golicz A.A."/>
            <person name="Manoli S."/>
            <person name="Lee T.H."/>
            <person name="Thi V.H."/>
            <person name="Chalabi S."/>
            <person name="Hu Q."/>
            <person name="Fan C."/>
            <person name="Tollenaere R."/>
            <person name="Lu Y."/>
            <person name="Battail C."/>
            <person name="Shen J."/>
            <person name="Sidebottom C.H."/>
            <person name="Wang X."/>
            <person name="Canaguier A."/>
            <person name="Chauveau A."/>
            <person name="Berard A."/>
            <person name="Deniot G."/>
            <person name="Guan M."/>
            <person name="Liu Z."/>
            <person name="Sun F."/>
            <person name="Lim Y.P."/>
            <person name="Lyons E."/>
            <person name="Town C.D."/>
            <person name="Bancroft I."/>
            <person name="Wang X."/>
            <person name="Meng J."/>
            <person name="Ma J."/>
            <person name="Pires J.C."/>
            <person name="King G.J."/>
            <person name="Brunel D."/>
            <person name="Delourme R."/>
            <person name="Renard M."/>
            <person name="Aury J.M."/>
            <person name="Adams K.L."/>
            <person name="Batley J."/>
            <person name="Snowdon R.J."/>
            <person name="Tost J."/>
            <person name="Edwards D."/>
            <person name="Zhou Y."/>
            <person name="Hua W."/>
            <person name="Sharpe A.G."/>
            <person name="Paterson A.H."/>
            <person name="Guan C."/>
            <person name="Wincker P."/>
        </authorList>
    </citation>
    <scope>NUCLEOTIDE SEQUENCE [LARGE SCALE GENOMIC DNA]</scope>
    <source>
        <strain evidence="2">cv. Darmor-bzh</strain>
    </source>
</reference>
<dbReference type="Gramene" id="CDY66861">
    <property type="protein sequence ID" value="CDY66861"/>
    <property type="gene ID" value="GSBRNA2T00056720001"/>
</dbReference>
<accession>A0A078JM87</accession>
<name>A0A078JM87_BRANA</name>
<protein>
    <submittedName>
        <fullName evidence="1">BnaA08g29700D protein</fullName>
    </submittedName>
</protein>
<gene>
    <name evidence="1" type="primary">BnaA08g29700D</name>
    <name evidence="1" type="ORF">GSBRNA2T00056720001</name>
</gene>
<sequence>MIKRYSILKLVSLKIAKSVAIYGDEVPVYVPQGETVLISYAPQGDKTYRVEDRW</sequence>
<dbReference type="EMBL" id="LK035527">
    <property type="protein sequence ID" value="CDY66861.1"/>
    <property type="molecule type" value="Genomic_DNA"/>
</dbReference>
<evidence type="ECO:0000313" key="2">
    <source>
        <dbReference type="Proteomes" id="UP000028999"/>
    </source>
</evidence>
<keyword evidence="2" id="KW-1185">Reference proteome</keyword>
<dbReference type="AlphaFoldDB" id="A0A078JM87"/>
<evidence type="ECO:0000313" key="1">
    <source>
        <dbReference type="EMBL" id="CDY66861.1"/>
    </source>
</evidence>
<organism evidence="1 2">
    <name type="scientific">Brassica napus</name>
    <name type="common">Rape</name>
    <dbReference type="NCBI Taxonomy" id="3708"/>
    <lineage>
        <taxon>Eukaryota</taxon>
        <taxon>Viridiplantae</taxon>
        <taxon>Streptophyta</taxon>
        <taxon>Embryophyta</taxon>
        <taxon>Tracheophyta</taxon>
        <taxon>Spermatophyta</taxon>
        <taxon>Magnoliopsida</taxon>
        <taxon>eudicotyledons</taxon>
        <taxon>Gunneridae</taxon>
        <taxon>Pentapetalae</taxon>
        <taxon>rosids</taxon>
        <taxon>malvids</taxon>
        <taxon>Brassicales</taxon>
        <taxon>Brassicaceae</taxon>
        <taxon>Brassiceae</taxon>
        <taxon>Brassica</taxon>
    </lineage>
</organism>